<dbReference type="Proteomes" id="UP001153620">
    <property type="component" value="Chromosome 4"/>
</dbReference>
<dbReference type="SUPFAM" id="SSF54695">
    <property type="entry name" value="POZ domain"/>
    <property type="match status" value="1"/>
</dbReference>
<keyword evidence="3" id="KW-1185">Reference proteome</keyword>
<reference evidence="2" key="1">
    <citation type="submission" date="2022-01" db="EMBL/GenBank/DDBJ databases">
        <authorList>
            <person name="King R."/>
        </authorList>
    </citation>
    <scope>NUCLEOTIDE SEQUENCE</scope>
</reference>
<dbReference type="AlphaFoldDB" id="A0A9N9S634"/>
<dbReference type="Gene3D" id="3.80.10.10">
    <property type="entry name" value="Ribonuclease Inhibitor"/>
    <property type="match status" value="1"/>
</dbReference>
<dbReference type="SMART" id="SM00225">
    <property type="entry name" value="BTB"/>
    <property type="match status" value="1"/>
</dbReference>
<dbReference type="PROSITE" id="PS50097">
    <property type="entry name" value="BTB"/>
    <property type="match status" value="1"/>
</dbReference>
<name>A0A9N9S634_9DIPT</name>
<gene>
    <name evidence="2" type="ORF">CHIRRI_LOCUS13969</name>
</gene>
<dbReference type="InterPro" id="IPR000210">
    <property type="entry name" value="BTB/POZ_dom"/>
</dbReference>
<dbReference type="CDD" id="cd18186">
    <property type="entry name" value="BTB_POZ_ZBTB_KLHL-like"/>
    <property type="match status" value="1"/>
</dbReference>
<dbReference type="OrthoDB" id="2311693at2759"/>
<proteinExistence type="predicted"/>
<reference evidence="2" key="2">
    <citation type="submission" date="2022-10" db="EMBL/GenBank/DDBJ databases">
        <authorList>
            <consortium name="ENA_rothamsted_submissions"/>
            <consortium name="culmorum"/>
            <person name="King R."/>
        </authorList>
    </citation>
    <scope>NUCLEOTIDE SEQUENCE</scope>
</reference>
<feature type="domain" description="BTB" evidence="1">
    <location>
        <begin position="233"/>
        <end position="297"/>
    </location>
</feature>
<evidence type="ECO:0000259" key="1">
    <source>
        <dbReference type="PROSITE" id="PS50097"/>
    </source>
</evidence>
<sequence>MNIQCHFDTGSAYRCVVFDKEIPENGEFNLIGTHYNGRTHDEVKEILFNNCQITKIPQGLTKTFPNLNIINIYHSNLKNLVKADLEEYKNIKKFTVFDDLIDIVPGDLFENCKKLEKIVMNFKSLTVVEPDILDRLDKLKYVDMSEYGFYDSATSNPSASTNLDQIKTNLFDRFFKHDEVFIKNFVRRLQRKVHYQPRFIPVPRPGQTVEEHIKLQNEFYSDIKAFTLDDTTKDFQIQIDKHDFPVHKFLLAARSPTLAELLKNNPEVENLNLVDISVEIFEIILKFLYTDELPGDDETNFLHLFAAAGKLKIKKLMNFAANKLNDMIDEENVLEIFKIACKYEQQELKQKAFGLIKEKYPKSKFKDEWIDDAEKVEKLIEFLKKMEEMEKSFEDMM</sequence>
<dbReference type="PANTHER" id="PTHR24413">
    <property type="entry name" value="SPECKLE-TYPE POZ PROTEIN"/>
    <property type="match status" value="1"/>
</dbReference>
<protein>
    <recommendedName>
        <fullName evidence="1">BTB domain-containing protein</fullName>
    </recommendedName>
</protein>
<accession>A0A9N9S634</accession>
<evidence type="ECO:0000313" key="2">
    <source>
        <dbReference type="EMBL" id="CAG9811160.1"/>
    </source>
</evidence>
<dbReference type="InterPro" id="IPR011333">
    <property type="entry name" value="SKP1/BTB/POZ_sf"/>
</dbReference>
<evidence type="ECO:0000313" key="3">
    <source>
        <dbReference type="Proteomes" id="UP001153620"/>
    </source>
</evidence>
<dbReference type="SUPFAM" id="SSF52058">
    <property type="entry name" value="L domain-like"/>
    <property type="match status" value="1"/>
</dbReference>
<dbReference type="CDD" id="cd14733">
    <property type="entry name" value="BACK"/>
    <property type="match status" value="1"/>
</dbReference>
<dbReference type="InterPro" id="IPR032675">
    <property type="entry name" value="LRR_dom_sf"/>
</dbReference>
<dbReference type="EMBL" id="OU895880">
    <property type="protein sequence ID" value="CAG9811160.1"/>
    <property type="molecule type" value="Genomic_DNA"/>
</dbReference>
<dbReference type="Gene3D" id="3.30.710.10">
    <property type="entry name" value="Potassium Channel Kv1.1, Chain A"/>
    <property type="match status" value="1"/>
</dbReference>
<organism evidence="2 3">
    <name type="scientific">Chironomus riparius</name>
    <dbReference type="NCBI Taxonomy" id="315576"/>
    <lineage>
        <taxon>Eukaryota</taxon>
        <taxon>Metazoa</taxon>
        <taxon>Ecdysozoa</taxon>
        <taxon>Arthropoda</taxon>
        <taxon>Hexapoda</taxon>
        <taxon>Insecta</taxon>
        <taxon>Pterygota</taxon>
        <taxon>Neoptera</taxon>
        <taxon>Endopterygota</taxon>
        <taxon>Diptera</taxon>
        <taxon>Nematocera</taxon>
        <taxon>Chironomoidea</taxon>
        <taxon>Chironomidae</taxon>
        <taxon>Chironominae</taxon>
        <taxon>Chironomus</taxon>
    </lineage>
</organism>
<dbReference type="Pfam" id="PF00651">
    <property type="entry name" value="BTB"/>
    <property type="match status" value="1"/>
</dbReference>